<protein>
    <submittedName>
        <fullName evidence="2">MOSC domain containing protein</fullName>
    </submittedName>
</protein>
<evidence type="ECO:0000259" key="1">
    <source>
        <dbReference type="PROSITE" id="PS51340"/>
    </source>
</evidence>
<dbReference type="InterPro" id="IPR011037">
    <property type="entry name" value="Pyrv_Knase-like_insert_dom_sf"/>
</dbReference>
<feature type="domain" description="MOSC" evidence="1">
    <location>
        <begin position="116"/>
        <end position="262"/>
    </location>
</feature>
<gene>
    <name evidence="2" type="ORF">NIES46_23400</name>
</gene>
<evidence type="ECO:0000313" key="3">
    <source>
        <dbReference type="Proteomes" id="UP000326169"/>
    </source>
</evidence>
<dbReference type="PANTHER" id="PTHR36930:SF1">
    <property type="entry name" value="MOSC DOMAIN-CONTAINING PROTEIN"/>
    <property type="match status" value="1"/>
</dbReference>
<dbReference type="EMBL" id="BIMW01000092">
    <property type="protein sequence ID" value="GCE94286.1"/>
    <property type="molecule type" value="Genomic_DNA"/>
</dbReference>
<dbReference type="Gene3D" id="2.40.33.20">
    <property type="entry name" value="PK beta-barrel domain-like"/>
    <property type="match status" value="1"/>
</dbReference>
<sequence length="264" mass="28958">MKIKTIFVHPVKGLTAQVCDRVQLVENFGIFGDRALALMFTDMGEAQPLTPWLSKKHFAVQNDWGHLASLNCAYDTTSQTLEITKNGELLVAANVGTETGRDRISAFFSEYLQTLSPSPSARHPQYSPVRLVGSTTGETRYQDRDQGQISIISQATLDDIAEKVGVNYIDPRRFRGNFIVDNIPAWSEFNWVGNRLKLGSALVEVIAPIGRCMNIDVNPDTGDRDIPLLSQLSAKFGHAQTGVIAKVITGAVVTTGETVTINNH</sequence>
<dbReference type="Pfam" id="PF03473">
    <property type="entry name" value="MOSC"/>
    <property type="match status" value="1"/>
</dbReference>
<reference evidence="2 3" key="1">
    <citation type="journal article" date="2019" name="J Genomics">
        <title>The Draft Genome of a Hydrogen-producing Cyanobacterium, Arthrospira platensis NIES-46.</title>
        <authorList>
            <person name="Suzuki S."/>
            <person name="Yamaguchi H."/>
            <person name="Kawachi M."/>
        </authorList>
    </citation>
    <scope>NUCLEOTIDE SEQUENCE [LARGE SCALE GENOMIC DNA]</scope>
    <source>
        <strain evidence="2 3">NIES-46</strain>
    </source>
</reference>
<dbReference type="InterPro" id="IPR005302">
    <property type="entry name" value="MoCF_Sase_C"/>
</dbReference>
<dbReference type="PROSITE" id="PS51340">
    <property type="entry name" value="MOSC"/>
    <property type="match status" value="1"/>
</dbReference>
<evidence type="ECO:0000313" key="2">
    <source>
        <dbReference type="EMBL" id="GCE94286.1"/>
    </source>
</evidence>
<accession>A0A5M3T8Z6</accession>
<organism evidence="2 3">
    <name type="scientific">Limnospira platensis NIES-46</name>
    <dbReference type="NCBI Taxonomy" id="1236695"/>
    <lineage>
        <taxon>Bacteria</taxon>
        <taxon>Bacillati</taxon>
        <taxon>Cyanobacteriota</taxon>
        <taxon>Cyanophyceae</taxon>
        <taxon>Oscillatoriophycideae</taxon>
        <taxon>Oscillatoriales</taxon>
        <taxon>Sirenicapillariaceae</taxon>
        <taxon>Limnospira</taxon>
    </lineage>
</organism>
<comment type="caution">
    <text evidence="2">The sequence shown here is derived from an EMBL/GenBank/DDBJ whole genome shotgun (WGS) entry which is preliminary data.</text>
</comment>
<dbReference type="SUPFAM" id="SSF50800">
    <property type="entry name" value="PK beta-barrel domain-like"/>
    <property type="match status" value="1"/>
</dbReference>
<keyword evidence="3" id="KW-1185">Reference proteome</keyword>
<proteinExistence type="predicted"/>
<name>A0A5M3T8Z6_LIMPL</name>
<dbReference type="GeneID" id="301683185"/>
<dbReference type="Proteomes" id="UP000326169">
    <property type="component" value="Unassembled WGS sequence"/>
</dbReference>
<dbReference type="PANTHER" id="PTHR36930">
    <property type="entry name" value="METAL-SULFUR CLUSTER BIOSYNTHESIS PROTEINS YUAD-RELATED"/>
    <property type="match status" value="1"/>
</dbReference>
<dbReference type="RefSeq" id="WP_006617518.1">
    <property type="nucleotide sequence ID" value="NZ_BIMW01000092.1"/>
</dbReference>
<dbReference type="InterPro" id="IPR052716">
    <property type="entry name" value="MOSC_domain"/>
</dbReference>